<feature type="domain" description="DNA polymerase III delta subunit-like C-terminal" evidence="11">
    <location>
        <begin position="212"/>
        <end position="320"/>
    </location>
</feature>
<dbReference type="Proteomes" id="UP000182998">
    <property type="component" value="Unassembled WGS sequence"/>
</dbReference>
<dbReference type="EMBL" id="FMVN01000004">
    <property type="protein sequence ID" value="SCY15107.1"/>
    <property type="molecule type" value="Genomic_DNA"/>
</dbReference>
<dbReference type="SUPFAM" id="SSF52540">
    <property type="entry name" value="P-loop containing nucleoside triphosphate hydrolases"/>
    <property type="match status" value="1"/>
</dbReference>
<evidence type="ECO:0000256" key="2">
    <source>
        <dbReference type="ARBA" id="ARBA00017703"/>
    </source>
</evidence>
<keyword evidence="6" id="KW-0239">DNA-directed DNA polymerase</keyword>
<dbReference type="Pfam" id="PF06144">
    <property type="entry name" value="DNA_pol3_delta"/>
    <property type="match status" value="1"/>
</dbReference>
<dbReference type="Pfam" id="PF21694">
    <property type="entry name" value="DNA_pol3_delta_C"/>
    <property type="match status" value="1"/>
</dbReference>
<dbReference type="Gene3D" id="3.40.50.300">
    <property type="entry name" value="P-loop containing nucleotide triphosphate hydrolases"/>
    <property type="match status" value="1"/>
</dbReference>
<dbReference type="GO" id="GO:0009360">
    <property type="term" value="C:DNA polymerase III complex"/>
    <property type="evidence" value="ECO:0007669"/>
    <property type="project" value="UniProtKB-UniRule"/>
</dbReference>
<dbReference type="HOGENOM" id="CLU_044694_0_1_6"/>
<evidence type="ECO:0000256" key="1">
    <source>
        <dbReference type="ARBA" id="ARBA00012417"/>
    </source>
</evidence>
<dbReference type="InterPro" id="IPR048466">
    <property type="entry name" value="DNA_pol3_delta-like_C"/>
</dbReference>
<evidence type="ECO:0000256" key="3">
    <source>
        <dbReference type="ARBA" id="ARBA00022679"/>
    </source>
</evidence>
<evidence type="ECO:0000313" key="12">
    <source>
        <dbReference type="EMBL" id="CEG60850.1"/>
    </source>
</evidence>
<dbReference type="PANTHER" id="PTHR34388">
    <property type="entry name" value="DNA POLYMERASE III SUBUNIT DELTA"/>
    <property type="match status" value="1"/>
</dbReference>
<keyword evidence="5" id="KW-0235">DNA replication</keyword>
<evidence type="ECO:0000256" key="4">
    <source>
        <dbReference type="ARBA" id="ARBA00022695"/>
    </source>
</evidence>
<dbReference type="InterPro" id="IPR027417">
    <property type="entry name" value="P-loop_NTPase"/>
</dbReference>
<dbReference type="OrthoDB" id="9770982at2"/>
<dbReference type="STRING" id="451.B6N58_07850"/>
<dbReference type="EMBL" id="LN614830">
    <property type="protein sequence ID" value="CEG60850.1"/>
    <property type="molecule type" value="Genomic_DNA"/>
</dbReference>
<evidence type="ECO:0000256" key="8">
    <source>
        <dbReference type="ARBA" id="ARBA00049244"/>
    </source>
</evidence>
<organism evidence="12 14">
    <name type="scientific">Legionella micdadei</name>
    <name type="common">Tatlockia micdadei</name>
    <dbReference type="NCBI Taxonomy" id="451"/>
    <lineage>
        <taxon>Bacteria</taxon>
        <taxon>Pseudomonadati</taxon>
        <taxon>Pseudomonadota</taxon>
        <taxon>Gammaproteobacteria</taxon>
        <taxon>Legionellales</taxon>
        <taxon>Legionellaceae</taxon>
        <taxon>Legionella</taxon>
    </lineage>
</organism>
<comment type="catalytic activity">
    <reaction evidence="8">
        <text>DNA(n) + a 2'-deoxyribonucleoside 5'-triphosphate = DNA(n+1) + diphosphate</text>
        <dbReference type="Rhea" id="RHEA:22508"/>
        <dbReference type="Rhea" id="RHEA-COMP:17339"/>
        <dbReference type="Rhea" id="RHEA-COMP:17340"/>
        <dbReference type="ChEBI" id="CHEBI:33019"/>
        <dbReference type="ChEBI" id="CHEBI:61560"/>
        <dbReference type="ChEBI" id="CHEBI:173112"/>
        <dbReference type="EC" id="2.7.7.7"/>
    </reaction>
</comment>
<dbReference type="AlphaFoldDB" id="A0A098GFT7"/>
<reference evidence="14" key="2">
    <citation type="submission" date="2014-09" db="EMBL/GenBank/DDBJ databases">
        <authorList>
            <person name="Gomez-Valero L."/>
        </authorList>
    </citation>
    <scope>NUCLEOTIDE SEQUENCE [LARGE SCALE GENOMIC DNA]</scope>
    <source>
        <strain evidence="14">ATCC33218</strain>
    </source>
</reference>
<feature type="domain" description="DNA polymerase III delta N-terminal" evidence="10">
    <location>
        <begin position="20"/>
        <end position="122"/>
    </location>
</feature>
<dbReference type="Proteomes" id="UP000032414">
    <property type="component" value="Chromosome I"/>
</dbReference>
<accession>A0A098GFT7</accession>
<evidence type="ECO:0000259" key="11">
    <source>
        <dbReference type="Pfam" id="PF21694"/>
    </source>
</evidence>
<sequence length="342" mass="39109">MLIKLQALEAILHQKLAALYVLFGQDLYLLDQAAQSIKSAWQAANNHESEETILYVDTPSDWALLDTKANSYSLFSNSMLIDIRYEKKTIEANAKIFFTHYLQAINSSCLLLLRAPNLSLKQLQWLIDHDCVHGVQASPLNATALQTWISEQLRKKAIKFEPQIPALIYQYTQSNMYACAQAIEKLELIADPNVVFTTKLVQEQLVDQCDYQLFELADACLTQNSDKTIHLLRYAANSKVEPTLILWLLTQEIRQLIQLLELTHQQSVSFNAACNQLKIWPQKARLYQSACKRAQLPELFHLLQFCKTTDERIKSSQNNQIWQALEQIALSLCLAKQVGHFA</sequence>
<dbReference type="PATRIC" id="fig|451.8.peg.2087"/>
<gene>
    <name evidence="12" type="ORF">LMI_1547</name>
    <name evidence="13" type="ORF">SAMN02982997_00967</name>
</gene>
<dbReference type="Gene3D" id="1.10.8.60">
    <property type="match status" value="1"/>
</dbReference>
<dbReference type="NCBIfam" id="TIGR01128">
    <property type="entry name" value="holA"/>
    <property type="match status" value="1"/>
</dbReference>
<dbReference type="InterPro" id="IPR008921">
    <property type="entry name" value="DNA_pol3_clamp-load_cplx_C"/>
</dbReference>
<evidence type="ECO:0000313" key="14">
    <source>
        <dbReference type="Proteomes" id="UP000032414"/>
    </source>
</evidence>
<evidence type="ECO:0000313" key="13">
    <source>
        <dbReference type="EMBL" id="SCY15107.1"/>
    </source>
</evidence>
<reference evidence="12" key="1">
    <citation type="submission" date="2014-09" db="EMBL/GenBank/DDBJ databases">
        <authorList>
            <person name="GOMEZ-VALERO Laura"/>
        </authorList>
    </citation>
    <scope>NUCLEOTIDE SEQUENCE</scope>
    <source>
        <strain evidence="12">ATCC33218</strain>
    </source>
</reference>
<dbReference type="GO" id="GO:0003887">
    <property type="term" value="F:DNA-directed DNA polymerase activity"/>
    <property type="evidence" value="ECO:0007669"/>
    <property type="project" value="UniProtKB-UniRule"/>
</dbReference>
<protein>
    <recommendedName>
        <fullName evidence="2 9">DNA polymerase III subunit delta</fullName>
        <ecNumber evidence="1 9">2.7.7.7</ecNumber>
    </recommendedName>
</protein>
<evidence type="ECO:0000256" key="5">
    <source>
        <dbReference type="ARBA" id="ARBA00022705"/>
    </source>
</evidence>
<keyword evidence="3" id="KW-0808">Transferase</keyword>
<evidence type="ECO:0000256" key="9">
    <source>
        <dbReference type="NCBIfam" id="TIGR01128"/>
    </source>
</evidence>
<keyword evidence="4" id="KW-0548">Nucleotidyltransferase</keyword>
<dbReference type="Gene3D" id="1.20.272.10">
    <property type="match status" value="1"/>
</dbReference>
<evidence type="ECO:0000256" key="6">
    <source>
        <dbReference type="ARBA" id="ARBA00022932"/>
    </source>
</evidence>
<keyword evidence="15" id="KW-1185">Reference proteome</keyword>
<reference evidence="13 15" key="3">
    <citation type="submission" date="2016-10" db="EMBL/GenBank/DDBJ databases">
        <authorList>
            <person name="Varghese N."/>
            <person name="Submissions S."/>
        </authorList>
    </citation>
    <scope>NUCLEOTIDE SEQUENCE [LARGE SCALE GENOMIC DNA]</scope>
    <source>
        <strain evidence="13 15">ATCC 33218</strain>
    </source>
</reference>
<name>A0A098GFT7_LEGMI</name>
<evidence type="ECO:0000256" key="7">
    <source>
        <dbReference type="ARBA" id="ARBA00034754"/>
    </source>
</evidence>
<comment type="similarity">
    <text evidence="7">Belongs to the DNA polymerase HolA subunit family.</text>
</comment>
<dbReference type="InterPro" id="IPR010372">
    <property type="entry name" value="DNA_pol3_delta_N"/>
</dbReference>
<dbReference type="PANTHER" id="PTHR34388:SF1">
    <property type="entry name" value="DNA POLYMERASE III SUBUNIT DELTA"/>
    <property type="match status" value="1"/>
</dbReference>
<dbReference type="GO" id="GO:0006261">
    <property type="term" value="P:DNA-templated DNA replication"/>
    <property type="evidence" value="ECO:0007669"/>
    <property type="project" value="TreeGrafter"/>
</dbReference>
<dbReference type="EC" id="2.7.7.7" evidence="1 9"/>
<dbReference type="KEGG" id="tmc:LMI_1547"/>
<dbReference type="SUPFAM" id="SSF48019">
    <property type="entry name" value="post-AAA+ oligomerization domain-like"/>
    <property type="match status" value="1"/>
</dbReference>
<evidence type="ECO:0000313" key="15">
    <source>
        <dbReference type="Proteomes" id="UP000182998"/>
    </source>
</evidence>
<dbReference type="InterPro" id="IPR005790">
    <property type="entry name" value="DNA_polIII_delta"/>
</dbReference>
<proteinExistence type="inferred from homology"/>
<dbReference type="GO" id="GO:0003677">
    <property type="term" value="F:DNA binding"/>
    <property type="evidence" value="ECO:0007669"/>
    <property type="project" value="InterPro"/>
</dbReference>
<evidence type="ECO:0000259" key="10">
    <source>
        <dbReference type="Pfam" id="PF06144"/>
    </source>
</evidence>
<dbReference type="RefSeq" id="WP_045099193.1">
    <property type="nucleotide sequence ID" value="NZ_CP020614.1"/>
</dbReference>